<name>A0A0X3BQH6_9EURY</name>
<dbReference type="CDD" id="cd02440">
    <property type="entry name" value="AdoMet_MTases"/>
    <property type="match status" value="1"/>
</dbReference>
<dbReference type="PANTHER" id="PTHR43861">
    <property type="entry name" value="TRANS-ACONITATE 2-METHYLTRANSFERASE-RELATED"/>
    <property type="match status" value="1"/>
</dbReference>
<dbReference type="RefSeq" id="WP_062265699.1">
    <property type="nucleotide sequence ID" value="NZ_BSDU01000002.1"/>
</dbReference>
<dbReference type="OrthoDB" id="57427at2157"/>
<dbReference type="Pfam" id="PF13649">
    <property type="entry name" value="Methyltransf_25"/>
    <property type="match status" value="1"/>
</dbReference>
<dbReference type="AlphaFoldDB" id="A0A0X3BQH6"/>
<dbReference type="Proteomes" id="UP000069850">
    <property type="component" value="Chromosome 1"/>
</dbReference>
<organism evidence="3 4">
    <name type="scientific">Methanoculleus bourgensis</name>
    <dbReference type="NCBI Taxonomy" id="83986"/>
    <lineage>
        <taxon>Archaea</taxon>
        <taxon>Methanobacteriati</taxon>
        <taxon>Methanobacteriota</taxon>
        <taxon>Stenosarchaea group</taxon>
        <taxon>Methanomicrobia</taxon>
        <taxon>Methanomicrobiales</taxon>
        <taxon>Methanomicrobiaceae</taxon>
        <taxon>Methanoculleus</taxon>
    </lineage>
</organism>
<evidence type="ECO:0000313" key="4">
    <source>
        <dbReference type="Proteomes" id="UP000069850"/>
    </source>
</evidence>
<dbReference type="EMBL" id="LT158599">
    <property type="protein sequence ID" value="CVK34311.1"/>
    <property type="molecule type" value="Genomic_DNA"/>
</dbReference>
<evidence type="ECO:0000256" key="2">
    <source>
        <dbReference type="ARBA" id="ARBA00022679"/>
    </source>
</evidence>
<dbReference type="InterPro" id="IPR041698">
    <property type="entry name" value="Methyltransf_25"/>
</dbReference>
<dbReference type="KEGG" id="mema:MMAB1_3098"/>
<dbReference type="PANTHER" id="PTHR43861:SF1">
    <property type="entry name" value="TRANS-ACONITATE 2-METHYLTRANSFERASE"/>
    <property type="match status" value="1"/>
</dbReference>
<accession>A0A0X3BQH6</accession>
<dbReference type="GeneID" id="27138579"/>
<evidence type="ECO:0000313" key="3">
    <source>
        <dbReference type="EMBL" id="CVK34311.1"/>
    </source>
</evidence>
<dbReference type="Gene3D" id="3.40.50.150">
    <property type="entry name" value="Vaccinia Virus protein VP39"/>
    <property type="match status" value="1"/>
</dbReference>
<keyword evidence="2 3" id="KW-0808">Transferase</keyword>
<dbReference type="SUPFAM" id="SSF53335">
    <property type="entry name" value="S-adenosyl-L-methionine-dependent methyltransferases"/>
    <property type="match status" value="1"/>
</dbReference>
<proteinExistence type="predicted"/>
<dbReference type="GO" id="GO:0008168">
    <property type="term" value="F:methyltransferase activity"/>
    <property type="evidence" value="ECO:0007669"/>
    <property type="project" value="UniProtKB-KW"/>
</dbReference>
<protein>
    <submittedName>
        <fullName evidence="3">Methyltransferase type 11</fullName>
    </submittedName>
</protein>
<gene>
    <name evidence="3" type="ORF">MMAB1_3098</name>
</gene>
<evidence type="ECO:0000256" key="1">
    <source>
        <dbReference type="ARBA" id="ARBA00022603"/>
    </source>
</evidence>
<keyword evidence="1 3" id="KW-0489">Methyltransferase</keyword>
<dbReference type="InterPro" id="IPR029063">
    <property type="entry name" value="SAM-dependent_MTases_sf"/>
</dbReference>
<reference evidence="3 4" key="1">
    <citation type="submission" date="2016-01" db="EMBL/GenBank/DDBJ databases">
        <authorList>
            <person name="Manzoor S."/>
        </authorList>
    </citation>
    <scope>NUCLEOTIDE SEQUENCE [LARGE SCALE GENOMIC DNA]</scope>
    <source>
        <strain evidence="3">Methanoculleus sp MAB1</strain>
    </source>
</reference>
<sequence length="222" mass="25688">MMKAKEHFNDTADHYEEQIEKIIPYADHFFGIALDCIPPGNLSVLELGSGTGYVTERILRRNPGARVTCIDMTPEMLAVARGKPKLDGVSFIEGDFRDVWPDEQFDLVITTLCLHHLPDRDRATVIRRIHTTLNKGGRFINGDIFRPESEWEETLSRNRWRRYMVEHGLPPGDAEGMIEMRRKNYQYIDTFRGYRQKLFNAGFQRIFCPYICHFTGVFVAAG</sequence>
<dbReference type="GO" id="GO:0032259">
    <property type="term" value="P:methylation"/>
    <property type="evidence" value="ECO:0007669"/>
    <property type="project" value="UniProtKB-KW"/>
</dbReference>